<dbReference type="GO" id="GO:0016791">
    <property type="term" value="F:phosphatase activity"/>
    <property type="evidence" value="ECO:0007669"/>
    <property type="project" value="TreeGrafter"/>
</dbReference>
<evidence type="ECO:0000256" key="4">
    <source>
        <dbReference type="ARBA" id="ARBA00022842"/>
    </source>
</evidence>
<dbReference type="SFLD" id="SFLDG01129">
    <property type="entry name" value="C1.5:_HAD__Beta-PGM__Phosphata"/>
    <property type="match status" value="1"/>
</dbReference>
<proteinExistence type="predicted"/>
<dbReference type="Pfam" id="PF13419">
    <property type="entry name" value="HAD_2"/>
    <property type="match status" value="1"/>
</dbReference>
<comment type="cofactor">
    <cofactor evidence="1">
        <name>Mg(2+)</name>
        <dbReference type="ChEBI" id="CHEBI:18420"/>
    </cofactor>
</comment>
<dbReference type="EMBL" id="ADFR01000002">
    <property type="protein sequence ID" value="EFC06233.1"/>
    <property type="molecule type" value="Genomic_DNA"/>
</dbReference>
<dbReference type="Gene3D" id="1.10.150.520">
    <property type="match status" value="1"/>
</dbReference>
<keyword evidence="2" id="KW-0479">Metal-binding</keyword>
<evidence type="ECO:0000313" key="6">
    <source>
        <dbReference type="Proteomes" id="UP000005017"/>
    </source>
</evidence>
<evidence type="ECO:0000256" key="3">
    <source>
        <dbReference type="ARBA" id="ARBA00022801"/>
    </source>
</evidence>
<evidence type="ECO:0000313" key="5">
    <source>
        <dbReference type="EMBL" id="EFC06233.1"/>
    </source>
</evidence>
<dbReference type="eggNOG" id="COG1011">
    <property type="taxonomic scope" value="Bacteria"/>
</dbReference>
<dbReference type="OrthoDB" id="9809962at2"/>
<dbReference type="InterPro" id="IPR036412">
    <property type="entry name" value="HAD-like_sf"/>
</dbReference>
<dbReference type="InterPro" id="IPR051400">
    <property type="entry name" value="HAD-like_hydrolase"/>
</dbReference>
<dbReference type="GO" id="GO:0044281">
    <property type="term" value="P:small molecule metabolic process"/>
    <property type="evidence" value="ECO:0007669"/>
    <property type="project" value="UniProtKB-ARBA"/>
</dbReference>
<dbReference type="PRINTS" id="PR00413">
    <property type="entry name" value="HADHALOGNASE"/>
</dbReference>
<dbReference type="NCBIfam" id="TIGR01509">
    <property type="entry name" value="HAD-SF-IA-v3"/>
    <property type="match status" value="1"/>
</dbReference>
<keyword evidence="4" id="KW-0460">Magnesium</keyword>
<dbReference type="Gene3D" id="3.40.50.1000">
    <property type="entry name" value="HAD superfamily/HAD-like"/>
    <property type="match status" value="1"/>
</dbReference>
<dbReference type="SFLD" id="SFLDS00003">
    <property type="entry name" value="Haloacid_Dehalogenase"/>
    <property type="match status" value="1"/>
</dbReference>
<dbReference type="NCBIfam" id="TIGR01549">
    <property type="entry name" value="HAD-SF-IA-v1"/>
    <property type="match status" value="1"/>
</dbReference>
<dbReference type="RefSeq" id="WP_006626578.1">
    <property type="nucleotide sequence ID" value="NZ_ADFR01000002.1"/>
</dbReference>
<evidence type="ECO:0000256" key="1">
    <source>
        <dbReference type="ARBA" id="ARBA00001946"/>
    </source>
</evidence>
<dbReference type="SUPFAM" id="SSF56784">
    <property type="entry name" value="HAD-like"/>
    <property type="match status" value="1"/>
</dbReference>
<dbReference type="AlphaFoldDB" id="D2MMF7"/>
<gene>
    <name evidence="5" type="ORF">HMPREF9013_0935</name>
</gene>
<dbReference type="STRING" id="679192.HMPREF9013_0935"/>
<protein>
    <submittedName>
        <fullName evidence="5">HAD hydrolase, family IA, variant 1</fullName>
    </submittedName>
</protein>
<dbReference type="GO" id="GO:0046872">
    <property type="term" value="F:metal ion binding"/>
    <property type="evidence" value="ECO:0007669"/>
    <property type="project" value="UniProtKB-KW"/>
</dbReference>
<accession>D2MMF7</accession>
<sequence>MIKGILFDFDGTISYRYQAAFEMYHWFLEQIDPNLKENLLRKEEILQRCLLWDQYGTINKRFVLEKLKAKYYPNLNIEDMYVLWYQHFHEHQHSMPGVKEVLERLKENYQIGLITNGPTESQMTKIKALGMENNFYPLFVSQSFGCAKPDSRIYLAAVKEMGLKPEEVVFVGDTFSTDIVGAIRAGLVPIWFCYERRGITSLDIAQVSDYTELEKYLWEIREKGK</sequence>
<keyword evidence="3 5" id="KW-0378">Hydrolase</keyword>
<dbReference type="Proteomes" id="UP000005017">
    <property type="component" value="Unassembled WGS sequence"/>
</dbReference>
<reference evidence="6" key="1">
    <citation type="submission" date="2009-12" db="EMBL/GenBank/DDBJ databases">
        <title>Sequence of Clostridiales genomosp. BVAB3 str. UPII9-5.</title>
        <authorList>
            <person name="Madupu R."/>
            <person name="Durkin A.S."/>
            <person name="Torralba M."/>
            <person name="Methe B."/>
            <person name="Sutton G.G."/>
            <person name="Strausberg R.L."/>
            <person name="Nelson K.E."/>
        </authorList>
    </citation>
    <scope>NUCLEOTIDE SEQUENCE [LARGE SCALE GENOMIC DNA]</scope>
    <source>
        <strain evidence="6">W1219</strain>
    </source>
</reference>
<evidence type="ECO:0000256" key="2">
    <source>
        <dbReference type="ARBA" id="ARBA00022723"/>
    </source>
</evidence>
<dbReference type="InterPro" id="IPR023214">
    <property type="entry name" value="HAD_sf"/>
</dbReference>
<dbReference type="InterPro" id="IPR006439">
    <property type="entry name" value="HAD-SF_hydro_IA"/>
</dbReference>
<organism evidence="5 6">
    <name type="scientific">Bulleidia extructa W1219</name>
    <dbReference type="NCBI Taxonomy" id="679192"/>
    <lineage>
        <taxon>Bacteria</taxon>
        <taxon>Bacillati</taxon>
        <taxon>Bacillota</taxon>
        <taxon>Erysipelotrichia</taxon>
        <taxon>Erysipelotrichales</taxon>
        <taxon>Erysipelotrichaceae</taxon>
        <taxon>Bulleidia</taxon>
    </lineage>
</organism>
<keyword evidence="6" id="KW-1185">Reference proteome</keyword>
<dbReference type="PANTHER" id="PTHR46470">
    <property type="entry name" value="N-ACYLNEURAMINATE-9-PHOSPHATASE"/>
    <property type="match status" value="1"/>
</dbReference>
<dbReference type="PANTHER" id="PTHR46470:SF2">
    <property type="entry name" value="GLYCERALDEHYDE 3-PHOSPHATE PHOSPHATASE"/>
    <property type="match status" value="1"/>
</dbReference>
<dbReference type="InterPro" id="IPR041492">
    <property type="entry name" value="HAD_2"/>
</dbReference>
<comment type="caution">
    <text evidence="5">The sequence shown here is derived from an EMBL/GenBank/DDBJ whole genome shotgun (WGS) entry which is preliminary data.</text>
</comment>
<name>D2MMF7_9FIRM</name>